<feature type="compositionally biased region" description="Polar residues" evidence="1">
    <location>
        <begin position="281"/>
        <end position="295"/>
    </location>
</feature>
<gene>
    <name evidence="2" type="ORF">EV420DRAFT_1742092</name>
</gene>
<feature type="compositionally biased region" description="Pro residues" evidence="1">
    <location>
        <begin position="105"/>
        <end position="125"/>
    </location>
</feature>
<feature type="compositionally biased region" description="Low complexity" evidence="1">
    <location>
        <begin position="139"/>
        <end position="150"/>
    </location>
</feature>
<dbReference type="AlphaFoldDB" id="A0AA39NPU8"/>
<accession>A0AA39NPU8</accession>
<organism evidence="2 3">
    <name type="scientific">Armillaria tabescens</name>
    <name type="common">Ringless honey mushroom</name>
    <name type="synonym">Agaricus tabescens</name>
    <dbReference type="NCBI Taxonomy" id="1929756"/>
    <lineage>
        <taxon>Eukaryota</taxon>
        <taxon>Fungi</taxon>
        <taxon>Dikarya</taxon>
        <taxon>Basidiomycota</taxon>
        <taxon>Agaricomycotina</taxon>
        <taxon>Agaricomycetes</taxon>
        <taxon>Agaricomycetidae</taxon>
        <taxon>Agaricales</taxon>
        <taxon>Marasmiineae</taxon>
        <taxon>Physalacriaceae</taxon>
        <taxon>Desarmillaria</taxon>
    </lineage>
</organism>
<reference evidence="2" key="1">
    <citation type="submission" date="2023-06" db="EMBL/GenBank/DDBJ databases">
        <authorList>
            <consortium name="Lawrence Berkeley National Laboratory"/>
            <person name="Ahrendt S."/>
            <person name="Sahu N."/>
            <person name="Indic B."/>
            <person name="Wong-Bajracharya J."/>
            <person name="Merenyi Z."/>
            <person name="Ke H.-M."/>
            <person name="Monk M."/>
            <person name="Kocsube S."/>
            <person name="Drula E."/>
            <person name="Lipzen A."/>
            <person name="Balint B."/>
            <person name="Henrissat B."/>
            <person name="Andreopoulos B."/>
            <person name="Martin F.M."/>
            <person name="Harder C.B."/>
            <person name="Rigling D."/>
            <person name="Ford K.L."/>
            <person name="Foster G.D."/>
            <person name="Pangilinan J."/>
            <person name="Papanicolaou A."/>
            <person name="Barry K."/>
            <person name="LaButti K."/>
            <person name="Viragh M."/>
            <person name="Koriabine M."/>
            <person name="Yan M."/>
            <person name="Riley R."/>
            <person name="Champramary S."/>
            <person name="Plett K.L."/>
            <person name="Tsai I.J."/>
            <person name="Slot J."/>
            <person name="Sipos G."/>
            <person name="Plett J."/>
            <person name="Nagy L.G."/>
            <person name="Grigoriev I.V."/>
        </authorList>
    </citation>
    <scope>NUCLEOTIDE SEQUENCE</scope>
    <source>
        <strain evidence="2">CCBAS 213</strain>
    </source>
</reference>
<dbReference type="Proteomes" id="UP001175211">
    <property type="component" value="Unassembled WGS sequence"/>
</dbReference>
<comment type="caution">
    <text evidence="2">The sequence shown here is derived from an EMBL/GenBank/DDBJ whole genome shotgun (WGS) entry which is preliminary data.</text>
</comment>
<dbReference type="EMBL" id="JAUEPS010000001">
    <property type="protein sequence ID" value="KAK0469358.1"/>
    <property type="molecule type" value="Genomic_DNA"/>
</dbReference>
<feature type="compositionally biased region" description="Pro residues" evidence="1">
    <location>
        <begin position="151"/>
        <end position="170"/>
    </location>
</feature>
<feature type="region of interest" description="Disordered" evidence="1">
    <location>
        <begin position="480"/>
        <end position="506"/>
    </location>
</feature>
<dbReference type="RefSeq" id="XP_060339151.1">
    <property type="nucleotide sequence ID" value="XM_060480039.1"/>
</dbReference>
<feature type="compositionally biased region" description="Low complexity" evidence="1">
    <location>
        <begin position="302"/>
        <end position="330"/>
    </location>
</feature>
<proteinExistence type="predicted"/>
<feature type="compositionally biased region" description="Polar residues" evidence="1">
    <location>
        <begin position="185"/>
        <end position="194"/>
    </location>
</feature>
<feature type="region of interest" description="Disordered" evidence="1">
    <location>
        <begin position="281"/>
        <end position="415"/>
    </location>
</feature>
<feature type="compositionally biased region" description="Pro residues" evidence="1">
    <location>
        <begin position="210"/>
        <end position="235"/>
    </location>
</feature>
<evidence type="ECO:0000313" key="3">
    <source>
        <dbReference type="Proteomes" id="UP001175211"/>
    </source>
</evidence>
<evidence type="ECO:0000256" key="1">
    <source>
        <dbReference type="SAM" id="MobiDB-lite"/>
    </source>
</evidence>
<protein>
    <submittedName>
        <fullName evidence="2">Uncharacterized protein</fullName>
    </submittedName>
</protein>
<name>A0AA39NPU8_ARMTA</name>
<feature type="region of interest" description="Disordered" evidence="1">
    <location>
        <begin position="102"/>
        <end position="243"/>
    </location>
</feature>
<dbReference type="GeneID" id="85363587"/>
<keyword evidence="3" id="KW-1185">Reference proteome</keyword>
<sequence length="518" mass="55419">MSTRPLSLHVSALSDGEYAAYTSILDGIAPADDENLNVRETRAWLRGRYPDAPVDNVLKIFSPKLALKDTLTRGQFYVAMRLLAHAQAEPGRELDRGLAFIQPQLPSPPLSASPPPPSTSPPPQTNPFTPGHRPNNPFTASPSRRPSTTSLPPPRPPSISPTRRPPPPLKPASTSLPATPARPTARSTSPNKPSISAPAPDLPPRKPSKPLLPPPKRPAVPPKPSVNGPVIPPKPLLHTNGKVPVHTTVLMKQSLQASKQGSAMKKAEEMLERERIIGVLKSSSNSVPLHNSNNPFPVKKASSSSSDSGSRSGSASGNPLPSPPMSVSSLEQVALATAKSGPPPRHPALSEDGSRPPPRHPGLSDDGNIGRGPASVSTGTLGRSKTLHHHSSSTSSMGLSASTIGLGSRRKRPESVQLIAREAEDGVAFLSRHASLGPGLQKKLHGLQGFVETHERREWGKRGVQEEREGLMYEERLPNGRWGDTVESAESGAETPTVELERDNLKWPVQEDDGWKRL</sequence>
<feature type="compositionally biased region" description="Low complexity" evidence="1">
    <location>
        <begin position="392"/>
        <end position="403"/>
    </location>
</feature>
<evidence type="ECO:0000313" key="2">
    <source>
        <dbReference type="EMBL" id="KAK0469358.1"/>
    </source>
</evidence>